<dbReference type="HAMAP" id="MF_00131">
    <property type="entry name" value="Trp_synth_alpha"/>
    <property type="match status" value="1"/>
</dbReference>
<dbReference type="UniPathway" id="UPA00035">
    <property type="reaction ID" value="UER00044"/>
</dbReference>
<dbReference type="EMBL" id="ACCL02000015">
    <property type="protein sequence ID" value="EET59816.1"/>
    <property type="molecule type" value="Genomic_DNA"/>
</dbReference>
<accession>C6LHS6</accession>
<dbReference type="GO" id="GO:0005829">
    <property type="term" value="C:cytosol"/>
    <property type="evidence" value="ECO:0007669"/>
    <property type="project" value="TreeGrafter"/>
</dbReference>
<evidence type="ECO:0000313" key="7">
    <source>
        <dbReference type="Proteomes" id="UP000005561"/>
    </source>
</evidence>
<keyword evidence="7" id="KW-1185">Reference proteome</keyword>
<dbReference type="Proteomes" id="UP000005561">
    <property type="component" value="Unassembled WGS sequence"/>
</dbReference>
<feature type="region of interest" description="Disordered" evidence="5">
    <location>
        <begin position="119"/>
        <end position="146"/>
    </location>
</feature>
<dbReference type="NCBIfam" id="TIGR00262">
    <property type="entry name" value="trpA"/>
    <property type="match status" value="2"/>
</dbReference>
<keyword evidence="3" id="KW-0057">Aromatic amino acid biosynthesis</keyword>
<dbReference type="CDD" id="cd04724">
    <property type="entry name" value="Tryptophan_synthase_alpha"/>
    <property type="match status" value="1"/>
</dbReference>
<keyword evidence="2 3" id="KW-0456">Lyase</keyword>
<evidence type="ECO:0000256" key="3">
    <source>
        <dbReference type="HAMAP-Rule" id="MF_00131"/>
    </source>
</evidence>
<comment type="similarity">
    <text evidence="3 4">Belongs to the TrpA family.</text>
</comment>
<reference evidence="6" key="1">
    <citation type="submission" date="2009-07" db="EMBL/GenBank/DDBJ databases">
        <authorList>
            <person name="Weinstock G."/>
            <person name="Sodergren E."/>
            <person name="Clifton S."/>
            <person name="Fulton L."/>
            <person name="Fulton B."/>
            <person name="Courtney L."/>
            <person name="Fronick C."/>
            <person name="Harrison M."/>
            <person name="Strong C."/>
            <person name="Farmer C."/>
            <person name="Delahaunty K."/>
            <person name="Markovic C."/>
            <person name="Hall O."/>
            <person name="Minx P."/>
            <person name="Tomlinson C."/>
            <person name="Mitreva M."/>
            <person name="Nelson J."/>
            <person name="Hou S."/>
            <person name="Wollam A."/>
            <person name="Pepin K.H."/>
            <person name="Johnson M."/>
            <person name="Bhonagiri V."/>
            <person name="Nash W.E."/>
            <person name="Warren W."/>
            <person name="Chinwalla A."/>
            <person name="Mardis E.R."/>
            <person name="Wilson R.K."/>
        </authorList>
    </citation>
    <scope>NUCLEOTIDE SEQUENCE [LARGE SCALE GENOMIC DNA]</scope>
    <source>
        <strain evidence="6">DSM 14469</strain>
    </source>
</reference>
<organism evidence="6 7">
    <name type="scientific">Marvinbryantia formatexigens DSM 14469</name>
    <dbReference type="NCBI Taxonomy" id="478749"/>
    <lineage>
        <taxon>Bacteria</taxon>
        <taxon>Bacillati</taxon>
        <taxon>Bacillota</taxon>
        <taxon>Clostridia</taxon>
        <taxon>Lachnospirales</taxon>
        <taxon>Lachnospiraceae</taxon>
        <taxon>Marvinbryantia</taxon>
    </lineage>
</organism>
<feature type="active site" description="Proton acceptor" evidence="3">
    <location>
        <position position="44"/>
    </location>
</feature>
<sequence>MSNIQRAFENGKVFIPFITCGDPSLDITEQLVYAAEEAGADLIELGIPFSDPTAEGPVIQAANLRALTGGVTTDDIFDMVRRIRKKTDIPMVFMTYANVVFSYGYQQAAQERRAEAGCQKGADSGNGSTDCENSGMPSVGGRDCADSGSGTERFIRTAAEIGMDGLILPDVPYEEKEEFDMVCKKYGLDFISLIAPTSHERIRRIAADASGFVYCVSSMGVTGMRSEITSDVGSMVRLVKETKDIPCAVGFGISTPEQAAKMAALSDGAIVGSAIVRLCGQYGKECVPYVREYIRTMKEAL</sequence>
<comment type="function">
    <text evidence="3">The alpha subunit is responsible for the aldol cleavage of indoleglycerol phosphate to indole and glyceraldehyde 3-phosphate.</text>
</comment>
<dbReference type="InterPro" id="IPR002028">
    <property type="entry name" value="Trp_synthase_suA"/>
</dbReference>
<proteinExistence type="inferred from homology"/>
<comment type="caution">
    <text evidence="6">The sequence shown here is derived from an EMBL/GenBank/DDBJ whole genome shotgun (WGS) entry which is preliminary data.</text>
</comment>
<comment type="pathway">
    <text evidence="3">Amino-acid biosynthesis; L-tryptophan biosynthesis; L-tryptophan from chorismate: step 5/5.</text>
</comment>
<dbReference type="eggNOG" id="COG0159">
    <property type="taxonomic scope" value="Bacteria"/>
</dbReference>
<dbReference type="EC" id="4.2.1.20" evidence="3"/>
<dbReference type="GO" id="GO:0004834">
    <property type="term" value="F:tryptophan synthase activity"/>
    <property type="evidence" value="ECO:0007669"/>
    <property type="project" value="UniProtKB-UniRule"/>
</dbReference>
<comment type="subunit">
    <text evidence="3">Tetramer of two alpha and two beta chains.</text>
</comment>
<name>C6LHS6_9FIRM</name>
<feature type="active site" description="Proton acceptor" evidence="3">
    <location>
        <position position="55"/>
    </location>
</feature>
<evidence type="ECO:0000256" key="5">
    <source>
        <dbReference type="SAM" id="MobiDB-lite"/>
    </source>
</evidence>
<evidence type="ECO:0000313" key="6">
    <source>
        <dbReference type="EMBL" id="EET59816.1"/>
    </source>
</evidence>
<dbReference type="AlphaFoldDB" id="C6LHS6"/>
<dbReference type="PANTHER" id="PTHR43406:SF1">
    <property type="entry name" value="TRYPTOPHAN SYNTHASE ALPHA CHAIN, CHLOROPLASTIC"/>
    <property type="match status" value="1"/>
</dbReference>
<feature type="compositionally biased region" description="Polar residues" evidence="5">
    <location>
        <begin position="125"/>
        <end position="136"/>
    </location>
</feature>
<evidence type="ECO:0000256" key="1">
    <source>
        <dbReference type="ARBA" id="ARBA00022605"/>
    </source>
</evidence>
<gene>
    <name evidence="3 6" type="primary">trpA</name>
    <name evidence="6" type="ORF">BRYFOR_08190</name>
</gene>
<protein>
    <recommendedName>
        <fullName evidence="3">Tryptophan synthase alpha chain</fullName>
        <ecNumber evidence="3">4.2.1.20</ecNumber>
    </recommendedName>
</protein>
<dbReference type="STRING" id="168384.SAMN05660368_02534"/>
<evidence type="ECO:0000256" key="4">
    <source>
        <dbReference type="RuleBase" id="RU003662"/>
    </source>
</evidence>
<keyword evidence="1 3" id="KW-0028">Amino-acid biosynthesis</keyword>
<dbReference type="Gene3D" id="3.20.20.70">
    <property type="entry name" value="Aldolase class I"/>
    <property type="match status" value="1"/>
</dbReference>
<evidence type="ECO:0000256" key="2">
    <source>
        <dbReference type="ARBA" id="ARBA00023239"/>
    </source>
</evidence>
<dbReference type="Pfam" id="PF00290">
    <property type="entry name" value="Trp_syntA"/>
    <property type="match status" value="2"/>
</dbReference>
<dbReference type="InterPro" id="IPR013785">
    <property type="entry name" value="Aldolase_TIM"/>
</dbReference>
<dbReference type="PANTHER" id="PTHR43406">
    <property type="entry name" value="TRYPTOPHAN SYNTHASE, ALPHA CHAIN"/>
    <property type="match status" value="1"/>
</dbReference>
<comment type="catalytic activity">
    <reaction evidence="3">
        <text>(1S,2R)-1-C-(indol-3-yl)glycerol 3-phosphate + L-serine = D-glyceraldehyde 3-phosphate + L-tryptophan + H2O</text>
        <dbReference type="Rhea" id="RHEA:10532"/>
        <dbReference type="ChEBI" id="CHEBI:15377"/>
        <dbReference type="ChEBI" id="CHEBI:33384"/>
        <dbReference type="ChEBI" id="CHEBI:57912"/>
        <dbReference type="ChEBI" id="CHEBI:58866"/>
        <dbReference type="ChEBI" id="CHEBI:59776"/>
        <dbReference type="EC" id="4.2.1.20"/>
    </reaction>
</comment>
<dbReference type="SUPFAM" id="SSF51395">
    <property type="entry name" value="FMN-linked oxidoreductases"/>
    <property type="match status" value="1"/>
</dbReference>
<keyword evidence="3" id="KW-0822">Tryptophan biosynthesis</keyword>
<dbReference type="RefSeq" id="WP_006862974.1">
    <property type="nucleotide sequence ID" value="NZ_ACCL02000015.1"/>
</dbReference>